<dbReference type="VEuPathDB" id="FungiDB:PV07_11914"/>
<feature type="region of interest" description="Disordered" evidence="1">
    <location>
        <begin position="59"/>
        <end position="82"/>
    </location>
</feature>
<protein>
    <recommendedName>
        <fullName evidence="4">Phosphoglycerate mutase</fullName>
    </recommendedName>
</protein>
<dbReference type="GeneID" id="27351108"/>
<organism evidence="2 3">
    <name type="scientific">Cladophialophora immunda</name>
    <dbReference type="NCBI Taxonomy" id="569365"/>
    <lineage>
        <taxon>Eukaryota</taxon>
        <taxon>Fungi</taxon>
        <taxon>Dikarya</taxon>
        <taxon>Ascomycota</taxon>
        <taxon>Pezizomycotina</taxon>
        <taxon>Eurotiomycetes</taxon>
        <taxon>Chaetothyriomycetidae</taxon>
        <taxon>Chaetothyriales</taxon>
        <taxon>Herpotrichiellaceae</taxon>
        <taxon>Cladophialophora</taxon>
    </lineage>
</organism>
<dbReference type="Gene3D" id="3.40.50.1240">
    <property type="entry name" value="Phosphoglycerate mutase-like"/>
    <property type="match status" value="2"/>
</dbReference>
<dbReference type="CDD" id="cd07040">
    <property type="entry name" value="HP"/>
    <property type="match status" value="1"/>
</dbReference>
<feature type="region of interest" description="Disordered" evidence="1">
    <location>
        <begin position="475"/>
        <end position="628"/>
    </location>
</feature>
<dbReference type="RefSeq" id="XP_016243952.1">
    <property type="nucleotide sequence ID" value="XM_016399390.1"/>
</dbReference>
<feature type="region of interest" description="Disordered" evidence="1">
    <location>
        <begin position="415"/>
        <end position="436"/>
    </location>
</feature>
<feature type="region of interest" description="Disordered" evidence="1">
    <location>
        <begin position="131"/>
        <end position="154"/>
    </location>
</feature>
<dbReference type="EMBL" id="KN847046">
    <property type="protein sequence ID" value="KIW23736.1"/>
    <property type="molecule type" value="Genomic_DNA"/>
</dbReference>
<reference evidence="2 3" key="1">
    <citation type="submission" date="2015-01" db="EMBL/GenBank/DDBJ databases">
        <title>The Genome Sequence of Cladophialophora immunda CBS83496.</title>
        <authorList>
            <consortium name="The Broad Institute Genomics Platform"/>
            <person name="Cuomo C."/>
            <person name="de Hoog S."/>
            <person name="Gorbushina A."/>
            <person name="Stielow B."/>
            <person name="Teixiera M."/>
            <person name="Abouelleil A."/>
            <person name="Chapman S.B."/>
            <person name="Priest M."/>
            <person name="Young S.K."/>
            <person name="Wortman J."/>
            <person name="Nusbaum C."/>
            <person name="Birren B."/>
        </authorList>
    </citation>
    <scope>NUCLEOTIDE SEQUENCE [LARGE SCALE GENOMIC DNA]</scope>
    <source>
        <strain evidence="2 3">CBS 83496</strain>
    </source>
</reference>
<gene>
    <name evidence="2" type="ORF">PV07_11914</name>
</gene>
<feature type="compositionally biased region" description="Low complexity" evidence="1">
    <location>
        <begin position="131"/>
        <end position="140"/>
    </location>
</feature>
<dbReference type="PANTHER" id="PTHR16469">
    <property type="entry name" value="UBIQUITIN-ASSOCIATED AND SH3 DOMAIN-CONTAINING BA-RELATED"/>
    <property type="match status" value="1"/>
</dbReference>
<dbReference type="OrthoDB" id="3898179at2759"/>
<name>A0A0D1Z7V6_9EURO</name>
<evidence type="ECO:0000256" key="1">
    <source>
        <dbReference type="SAM" id="MobiDB-lite"/>
    </source>
</evidence>
<evidence type="ECO:0000313" key="2">
    <source>
        <dbReference type="EMBL" id="KIW23736.1"/>
    </source>
</evidence>
<sequence>MGKQPAVVLVVRHGARLDQADRNWAATAEAPYDPPLSYGGWIQCQSLGLRINNELHNLDKQSKPQDDGKADGARETQPRKRRKIIIHSSPYLRCVQSSIAIAAGIQHPQNHSRPRNKSRQLSARSNISPMDEAQGAAADSGDGDQGSLERVISKDKGDTNRLGYNTCKLRIDAFLGEWQTASYFDEGSSPPPSAVLVSQAKMGLQTLQEEIKGADLSGSLAFNLPTIDMEEGETEAASIPVHEKTGLRAMAAVGHSLPKRPRNISFGTELANGARILNRALQGPVGYSPPMPNYAIGSSDKIPPGFVAHARDSCVEIDRQWDSQNEPLDWGDGGPFDEDWGKMHRRFRNGLQKMIAFYENQAGADAEDSDQQEDDEDLVVILVTHQAGCNALIRLLTAAPALRDVGLSSLSMAVRKETRQAPPEPSSPTRRRGSLDLAISEDYDMKIIASTEHLRGASNPLGLNSPRLGKSPAFASRRAVGADSPEGFSLGESMAPRGSTSMMPGRSISQRSHAADATDSSEPPTGLWRRGSRYSRDETTESSSDAFTTPSSLSVGRSESIQEEFPLWNGSGSGSGAKTVVRVSDEKSGSPLLPVRSASQAGLWGGESSIRRERSPGKRRWTAVERSP</sequence>
<feature type="compositionally biased region" description="Polar residues" evidence="1">
    <location>
        <begin position="498"/>
        <end position="523"/>
    </location>
</feature>
<dbReference type="SUPFAM" id="SSF53254">
    <property type="entry name" value="Phosphoglycerate mutase-like"/>
    <property type="match status" value="1"/>
</dbReference>
<feature type="compositionally biased region" description="Basic and acidic residues" evidence="1">
    <location>
        <begin position="59"/>
        <end position="78"/>
    </location>
</feature>
<evidence type="ECO:0008006" key="4">
    <source>
        <dbReference type="Google" id="ProtNLM"/>
    </source>
</evidence>
<dbReference type="Proteomes" id="UP000054466">
    <property type="component" value="Unassembled WGS sequence"/>
</dbReference>
<evidence type="ECO:0000313" key="3">
    <source>
        <dbReference type="Proteomes" id="UP000054466"/>
    </source>
</evidence>
<dbReference type="InterPro" id="IPR051710">
    <property type="entry name" value="Phosphatase_SH3-domain"/>
</dbReference>
<proteinExistence type="predicted"/>
<dbReference type="PANTHER" id="PTHR16469:SF27">
    <property type="entry name" value="UBIQUITIN-ASSOCIATED AND SH3 DOMAIN-CONTAINING BA-RELATED"/>
    <property type="match status" value="1"/>
</dbReference>
<dbReference type="STRING" id="569365.A0A0D1Z7V6"/>
<dbReference type="HOGENOM" id="CLU_018502_1_0_1"/>
<keyword evidence="3" id="KW-1185">Reference proteome</keyword>
<feature type="compositionally biased region" description="Polar residues" evidence="1">
    <location>
        <begin position="541"/>
        <end position="559"/>
    </location>
</feature>
<dbReference type="InterPro" id="IPR029033">
    <property type="entry name" value="His_PPase_superfam"/>
</dbReference>
<dbReference type="AlphaFoldDB" id="A0A0D1Z7V6"/>
<accession>A0A0D1Z7V6</accession>